<keyword evidence="13" id="KW-1185">Reference proteome</keyword>
<dbReference type="NCBIfam" id="TIGR01494">
    <property type="entry name" value="ATPase_P-type"/>
    <property type="match status" value="2"/>
</dbReference>
<dbReference type="InterPro" id="IPR023298">
    <property type="entry name" value="ATPase_P-typ_TM_dom_sf"/>
</dbReference>
<dbReference type="RefSeq" id="WP_229698527.1">
    <property type="nucleotide sequence ID" value="NZ_BMMS01000014.1"/>
</dbReference>
<dbReference type="Pfam" id="PF13246">
    <property type="entry name" value="Cation_ATPase"/>
    <property type="match status" value="1"/>
</dbReference>
<feature type="transmembrane region" description="Helical" evidence="10">
    <location>
        <begin position="255"/>
        <end position="282"/>
    </location>
</feature>
<gene>
    <name evidence="12" type="ORF">GCM10012280_36090</name>
</gene>
<dbReference type="Proteomes" id="UP000641932">
    <property type="component" value="Unassembled WGS sequence"/>
</dbReference>
<dbReference type="Pfam" id="PF00689">
    <property type="entry name" value="Cation_ATPase_C"/>
    <property type="match status" value="1"/>
</dbReference>
<dbReference type="InterPro" id="IPR044492">
    <property type="entry name" value="P_typ_ATPase_HD_dom"/>
</dbReference>
<dbReference type="AlphaFoldDB" id="A0A917ZRU3"/>
<evidence type="ECO:0000256" key="9">
    <source>
        <dbReference type="SAM" id="MobiDB-lite"/>
    </source>
</evidence>
<dbReference type="EMBL" id="BMMS01000014">
    <property type="protein sequence ID" value="GGO90467.1"/>
    <property type="molecule type" value="Genomic_DNA"/>
</dbReference>
<keyword evidence="2 10" id="KW-0812">Transmembrane</keyword>
<dbReference type="InterPro" id="IPR006068">
    <property type="entry name" value="ATPase_P-typ_cation-transptr_C"/>
</dbReference>
<dbReference type="PROSITE" id="PS00154">
    <property type="entry name" value="ATPASE_E1_E2"/>
    <property type="match status" value="1"/>
</dbReference>
<dbReference type="InterPro" id="IPR001757">
    <property type="entry name" value="P_typ_ATPase"/>
</dbReference>
<dbReference type="PRINTS" id="PR00119">
    <property type="entry name" value="CATATPASE"/>
</dbReference>
<dbReference type="PANTHER" id="PTHR42861">
    <property type="entry name" value="CALCIUM-TRANSPORTING ATPASE"/>
    <property type="match status" value="1"/>
</dbReference>
<evidence type="ECO:0000313" key="13">
    <source>
        <dbReference type="Proteomes" id="UP000641932"/>
    </source>
</evidence>
<keyword evidence="5" id="KW-1278">Translocase</keyword>
<dbReference type="InterPro" id="IPR018303">
    <property type="entry name" value="ATPase_P-typ_P_site"/>
</dbReference>
<dbReference type="Pfam" id="PF00122">
    <property type="entry name" value="E1-E2_ATPase"/>
    <property type="match status" value="1"/>
</dbReference>
<evidence type="ECO:0000313" key="12">
    <source>
        <dbReference type="EMBL" id="GGO90467.1"/>
    </source>
</evidence>
<dbReference type="GO" id="GO:0005886">
    <property type="term" value="C:plasma membrane"/>
    <property type="evidence" value="ECO:0007669"/>
    <property type="project" value="UniProtKB-SubCell"/>
</dbReference>
<keyword evidence="3" id="KW-0547">Nucleotide-binding</keyword>
<evidence type="ECO:0000256" key="10">
    <source>
        <dbReference type="SAM" id="Phobius"/>
    </source>
</evidence>
<dbReference type="InterPro" id="IPR036412">
    <property type="entry name" value="HAD-like_sf"/>
</dbReference>
<dbReference type="InterPro" id="IPR008250">
    <property type="entry name" value="ATPase_P-typ_transduc_dom_A_sf"/>
</dbReference>
<comment type="caution">
    <text evidence="12">The sequence shown here is derived from an EMBL/GenBank/DDBJ whole genome shotgun (WGS) entry which is preliminary data.</text>
</comment>
<dbReference type="PRINTS" id="PR00120">
    <property type="entry name" value="HATPASE"/>
</dbReference>
<feature type="compositionally biased region" description="Low complexity" evidence="9">
    <location>
        <begin position="877"/>
        <end position="895"/>
    </location>
</feature>
<proteinExistence type="predicted"/>
<dbReference type="SFLD" id="SFLDG00002">
    <property type="entry name" value="C1.7:_P-type_atpase_like"/>
    <property type="match status" value="1"/>
</dbReference>
<evidence type="ECO:0000256" key="7">
    <source>
        <dbReference type="ARBA" id="ARBA00023136"/>
    </source>
</evidence>
<evidence type="ECO:0000256" key="1">
    <source>
        <dbReference type="ARBA" id="ARBA00004651"/>
    </source>
</evidence>
<dbReference type="SFLD" id="SFLDS00003">
    <property type="entry name" value="Haloacid_Dehalogenase"/>
    <property type="match status" value="1"/>
</dbReference>
<reference evidence="12" key="1">
    <citation type="journal article" date="2014" name="Int. J. Syst. Evol. Microbiol.">
        <title>Complete genome sequence of Corynebacterium casei LMG S-19264T (=DSM 44701T), isolated from a smear-ripened cheese.</title>
        <authorList>
            <consortium name="US DOE Joint Genome Institute (JGI-PGF)"/>
            <person name="Walter F."/>
            <person name="Albersmeier A."/>
            <person name="Kalinowski J."/>
            <person name="Ruckert C."/>
        </authorList>
    </citation>
    <scope>NUCLEOTIDE SEQUENCE</scope>
    <source>
        <strain evidence="12">CGMCC 4.7201</strain>
    </source>
</reference>
<comment type="subcellular location">
    <subcellularLocation>
        <location evidence="1">Cell membrane</location>
        <topology evidence="1">Multi-pass membrane protein</topology>
    </subcellularLocation>
</comment>
<organism evidence="12 13">
    <name type="scientific">Wenjunlia tyrosinilytica</name>
    <dbReference type="NCBI Taxonomy" id="1544741"/>
    <lineage>
        <taxon>Bacteria</taxon>
        <taxon>Bacillati</taxon>
        <taxon>Actinomycetota</taxon>
        <taxon>Actinomycetes</taxon>
        <taxon>Kitasatosporales</taxon>
        <taxon>Streptomycetaceae</taxon>
        <taxon>Wenjunlia</taxon>
    </lineage>
</organism>
<dbReference type="Gene3D" id="1.20.1110.10">
    <property type="entry name" value="Calcium-transporting ATPase, transmembrane domain"/>
    <property type="match status" value="1"/>
</dbReference>
<feature type="region of interest" description="Disordered" evidence="9">
    <location>
        <begin position="872"/>
        <end position="895"/>
    </location>
</feature>
<dbReference type="InterPro" id="IPR023214">
    <property type="entry name" value="HAD_sf"/>
</dbReference>
<feature type="transmembrane region" description="Helical" evidence="10">
    <location>
        <begin position="811"/>
        <end position="829"/>
    </location>
</feature>
<dbReference type="InterPro" id="IPR004014">
    <property type="entry name" value="ATPase_P-typ_cation-transptr_N"/>
</dbReference>
<dbReference type="SFLD" id="SFLDF00027">
    <property type="entry name" value="p-type_atpase"/>
    <property type="match status" value="1"/>
</dbReference>
<evidence type="ECO:0000256" key="2">
    <source>
        <dbReference type="ARBA" id="ARBA00022692"/>
    </source>
</evidence>
<dbReference type="SUPFAM" id="SSF81653">
    <property type="entry name" value="Calcium ATPase, transduction domain A"/>
    <property type="match status" value="1"/>
</dbReference>
<feature type="transmembrane region" description="Helical" evidence="10">
    <location>
        <begin position="230"/>
        <end position="249"/>
    </location>
</feature>
<keyword evidence="6 10" id="KW-1133">Transmembrane helix</keyword>
<keyword evidence="4" id="KW-0067">ATP-binding</keyword>
<feature type="transmembrane region" description="Helical" evidence="10">
    <location>
        <begin position="841"/>
        <end position="860"/>
    </location>
</feature>
<feature type="domain" description="Cation-transporting P-type ATPase N-terminal" evidence="11">
    <location>
        <begin position="4"/>
        <end position="70"/>
    </location>
</feature>
<dbReference type="InterPro" id="IPR023299">
    <property type="entry name" value="ATPase_P-typ_cyto_dom_N"/>
</dbReference>
<evidence type="ECO:0000256" key="3">
    <source>
        <dbReference type="ARBA" id="ARBA00022741"/>
    </source>
</evidence>
<feature type="transmembrane region" description="Helical" evidence="10">
    <location>
        <begin position="752"/>
        <end position="774"/>
    </location>
</feature>
<accession>A0A917ZRU3</accession>
<dbReference type="Gene3D" id="2.70.150.10">
    <property type="entry name" value="Calcium-transporting ATPase, cytoplasmic transduction domain A"/>
    <property type="match status" value="1"/>
</dbReference>
<feature type="transmembrane region" description="Helical" evidence="10">
    <location>
        <begin position="679"/>
        <end position="704"/>
    </location>
</feature>
<dbReference type="Gene3D" id="3.40.50.1000">
    <property type="entry name" value="HAD superfamily/HAD-like"/>
    <property type="match status" value="1"/>
</dbReference>
<keyword evidence="7 10" id="KW-0472">Membrane</keyword>
<evidence type="ECO:0000256" key="5">
    <source>
        <dbReference type="ARBA" id="ARBA00022967"/>
    </source>
</evidence>
<dbReference type="Gene3D" id="3.40.1110.10">
    <property type="entry name" value="Calcium-transporting ATPase, cytoplasmic domain N"/>
    <property type="match status" value="1"/>
</dbReference>
<dbReference type="Pfam" id="PF00690">
    <property type="entry name" value="Cation_ATPase_N"/>
    <property type="match status" value="1"/>
</dbReference>
<dbReference type="GO" id="GO:0005524">
    <property type="term" value="F:ATP binding"/>
    <property type="evidence" value="ECO:0007669"/>
    <property type="project" value="UniProtKB-KW"/>
</dbReference>
<dbReference type="SUPFAM" id="SSF81660">
    <property type="entry name" value="Metal cation-transporting ATPase, ATP-binding domain N"/>
    <property type="match status" value="1"/>
</dbReference>
<dbReference type="GO" id="GO:0016887">
    <property type="term" value="F:ATP hydrolysis activity"/>
    <property type="evidence" value="ECO:0007669"/>
    <property type="project" value="InterPro"/>
</dbReference>
<protein>
    <submittedName>
        <fullName evidence="12">ATPase</fullName>
    </submittedName>
</protein>
<reference evidence="12" key="2">
    <citation type="submission" date="2020-09" db="EMBL/GenBank/DDBJ databases">
        <authorList>
            <person name="Sun Q."/>
            <person name="Zhou Y."/>
        </authorList>
    </citation>
    <scope>NUCLEOTIDE SEQUENCE</scope>
    <source>
        <strain evidence="12">CGMCC 4.7201</strain>
    </source>
</reference>
<evidence type="ECO:0000256" key="6">
    <source>
        <dbReference type="ARBA" id="ARBA00022989"/>
    </source>
</evidence>
<dbReference type="SMART" id="SM00831">
    <property type="entry name" value="Cation_ATPase_N"/>
    <property type="match status" value="1"/>
</dbReference>
<feature type="transmembrane region" description="Helical" evidence="10">
    <location>
        <begin position="710"/>
        <end position="731"/>
    </location>
</feature>
<name>A0A917ZRU3_9ACTN</name>
<evidence type="ECO:0000256" key="8">
    <source>
        <dbReference type="ARBA" id="ARBA00049360"/>
    </source>
</evidence>
<comment type="catalytic activity">
    <reaction evidence="8">
        <text>ATP + H2O = ADP + phosphate + H(+)</text>
        <dbReference type="Rhea" id="RHEA:13065"/>
        <dbReference type="ChEBI" id="CHEBI:15377"/>
        <dbReference type="ChEBI" id="CHEBI:15378"/>
        <dbReference type="ChEBI" id="CHEBI:30616"/>
        <dbReference type="ChEBI" id="CHEBI:43474"/>
        <dbReference type="ChEBI" id="CHEBI:456216"/>
    </reaction>
</comment>
<sequence length="895" mass="92281">MTTPAHQAHKTLAAAGLTEDEAARRLVAHGPNVVRAQVRTPVWRRVLAQLRDPLILVLLAAAALTVATGDYIDTAIISFVVVANSTVGVVQEVRAERAITALRELSAPLARVVRDGAERPVASADVVPGDLVLLAEGDIVPADGRIVEAAALLVDESSLTGESVPVDKPPPAADEAGPAVSAGTVVARGRGRVVVTATGADSATGRIAALMTTAPEPTPLQHRLVGFGRILAAVAVVLCVVVLAIGLVRGQPAELMVVAAISLVVAAVPESLPAVVTLGLALGARRMAQRHAIVRRLPAVETLGSVTVIATDKTGTLTEGRMAAQLLWTPRGEATVSGTGYGPAGHVDRGGSVVGPEDAPDLAELLRAAMLCNDATVRPPGDGGAGTDGDGNGGDEGTWLALGDPTEAALLAAGARFGLDRSALDHEMPRVDEIPFTSDRKRMTTVHRCPDGGLRVVCKGAPEVVLTPGILGEDTPDRAGAAEYARRLAGRGYRVLAVAAADRPGSPSPRQEWERGLTLLGLIGILDPPREAAAAAVAACREAGITPVLITGDHPLTASAVAQRLGISSAQDDVTTGDRIREGSSADLTGARVYARTTPEQKLDIVQAWRQAGHVVAMTGDGVNDGPALHRADIGVAMGRRGTEVARQAADLVLADDNLGTVVAAVEEGRRVYANVRRFLLYALAGGTAEILVMLLGPFLGLALPLLPAQILWINLLTHGLPGVALGAEPVAPRTMRQPPRPPEESVLGAGLWPRVLAMGAVITAVTLATGVWAHETGRPWQTMVFLVLGATQLGVGLGSRARPGTLANPFLLYALAVALSLQIAGVYLPPLRELLGTQSLHPADLGIACALSAIGYAAMRLLSLVRFSAGPPPRTPSRSRIPAPGPAAAAGGRR</sequence>
<dbReference type="SUPFAM" id="SSF81665">
    <property type="entry name" value="Calcium ATPase, transmembrane domain M"/>
    <property type="match status" value="1"/>
</dbReference>
<evidence type="ECO:0000256" key="4">
    <source>
        <dbReference type="ARBA" id="ARBA00022840"/>
    </source>
</evidence>
<dbReference type="InterPro" id="IPR059000">
    <property type="entry name" value="ATPase_P-type_domA"/>
</dbReference>
<feature type="transmembrane region" description="Helical" evidence="10">
    <location>
        <begin position="780"/>
        <end position="799"/>
    </location>
</feature>
<dbReference type="SUPFAM" id="SSF56784">
    <property type="entry name" value="HAD-like"/>
    <property type="match status" value="1"/>
</dbReference>
<evidence type="ECO:0000259" key="11">
    <source>
        <dbReference type="SMART" id="SM00831"/>
    </source>
</evidence>